<feature type="region of interest" description="Disordered" evidence="1">
    <location>
        <begin position="153"/>
        <end position="192"/>
    </location>
</feature>
<feature type="compositionally biased region" description="Acidic residues" evidence="1">
    <location>
        <begin position="183"/>
        <end position="192"/>
    </location>
</feature>
<accession>A0A4Z2HWV2</accession>
<keyword evidence="3" id="KW-1185">Reference proteome</keyword>
<evidence type="ECO:0000256" key="1">
    <source>
        <dbReference type="SAM" id="MobiDB-lite"/>
    </source>
</evidence>
<evidence type="ECO:0000313" key="2">
    <source>
        <dbReference type="EMBL" id="TNN70051.1"/>
    </source>
</evidence>
<organism evidence="2 3">
    <name type="scientific">Liparis tanakae</name>
    <name type="common">Tanaka's snailfish</name>
    <dbReference type="NCBI Taxonomy" id="230148"/>
    <lineage>
        <taxon>Eukaryota</taxon>
        <taxon>Metazoa</taxon>
        <taxon>Chordata</taxon>
        <taxon>Craniata</taxon>
        <taxon>Vertebrata</taxon>
        <taxon>Euteleostomi</taxon>
        <taxon>Actinopterygii</taxon>
        <taxon>Neopterygii</taxon>
        <taxon>Teleostei</taxon>
        <taxon>Neoteleostei</taxon>
        <taxon>Acanthomorphata</taxon>
        <taxon>Eupercaria</taxon>
        <taxon>Perciformes</taxon>
        <taxon>Cottioidei</taxon>
        <taxon>Cottales</taxon>
        <taxon>Liparidae</taxon>
        <taxon>Liparis</taxon>
    </lineage>
</organism>
<reference evidence="2 3" key="1">
    <citation type="submission" date="2019-03" db="EMBL/GenBank/DDBJ databases">
        <title>First draft genome of Liparis tanakae, snailfish: a comprehensive survey of snailfish specific genes.</title>
        <authorList>
            <person name="Kim W."/>
            <person name="Song I."/>
            <person name="Jeong J.-H."/>
            <person name="Kim D."/>
            <person name="Kim S."/>
            <person name="Ryu S."/>
            <person name="Song J.Y."/>
            <person name="Lee S.K."/>
        </authorList>
    </citation>
    <scope>NUCLEOTIDE SEQUENCE [LARGE SCALE GENOMIC DNA]</scope>
    <source>
        <tissue evidence="2">Muscle</tissue>
    </source>
</reference>
<sequence length="192" mass="21247">MAVRRRRCSDRRSERTRLAPWQETERIEFYKGATDGFKNTAKNGKRINEKHFALNRSTLRITDPGNVIGMMLTELSTFSTSRMTCSGRSRSSKLKSSPSRPEFQMSYRMVICSNSLRLSNFLAGSSGAAGMGFGQRGDDVSPASCRKRRSLFLKSSASSSSVSELDSSPDSSSSTSTSSSESCTEEEECHFQ</sequence>
<comment type="caution">
    <text evidence="2">The sequence shown here is derived from an EMBL/GenBank/DDBJ whole genome shotgun (WGS) entry which is preliminary data.</text>
</comment>
<dbReference type="Proteomes" id="UP000314294">
    <property type="component" value="Unassembled WGS sequence"/>
</dbReference>
<name>A0A4Z2HWV2_9TELE</name>
<dbReference type="EMBL" id="SRLO01000168">
    <property type="protein sequence ID" value="TNN70051.1"/>
    <property type="molecule type" value="Genomic_DNA"/>
</dbReference>
<feature type="compositionally biased region" description="Low complexity" evidence="1">
    <location>
        <begin position="155"/>
        <end position="182"/>
    </location>
</feature>
<gene>
    <name evidence="2" type="ORF">EYF80_019727</name>
</gene>
<protein>
    <submittedName>
        <fullName evidence="2">Uncharacterized protein</fullName>
    </submittedName>
</protein>
<evidence type="ECO:0000313" key="3">
    <source>
        <dbReference type="Proteomes" id="UP000314294"/>
    </source>
</evidence>
<dbReference type="AlphaFoldDB" id="A0A4Z2HWV2"/>
<proteinExistence type="predicted"/>